<dbReference type="GO" id="GO:0005506">
    <property type="term" value="F:iron ion binding"/>
    <property type="evidence" value="ECO:0007669"/>
    <property type="project" value="InterPro"/>
</dbReference>
<dbReference type="PANTHER" id="PTHR24304:SF2">
    <property type="entry name" value="24-HYDROXYCHOLESTEROL 7-ALPHA-HYDROXYLASE"/>
    <property type="match status" value="1"/>
</dbReference>
<evidence type="ECO:0000313" key="7">
    <source>
        <dbReference type="Proteomes" id="UP000469558"/>
    </source>
</evidence>
<name>A0A8T9C2T1_9HELO</name>
<keyword evidence="5" id="KW-1133">Transmembrane helix</keyword>
<keyword evidence="3" id="KW-0479">Metal-binding</keyword>
<keyword evidence="4" id="KW-0408">Iron</keyword>
<accession>A0A8T9C2T1</accession>
<organism evidence="6 7">
    <name type="scientific">Lachnellula suecica</name>
    <dbReference type="NCBI Taxonomy" id="602035"/>
    <lineage>
        <taxon>Eukaryota</taxon>
        <taxon>Fungi</taxon>
        <taxon>Dikarya</taxon>
        <taxon>Ascomycota</taxon>
        <taxon>Pezizomycotina</taxon>
        <taxon>Leotiomycetes</taxon>
        <taxon>Helotiales</taxon>
        <taxon>Lachnaceae</taxon>
        <taxon>Lachnellula</taxon>
    </lineage>
</organism>
<dbReference type="AlphaFoldDB" id="A0A8T9C2T1"/>
<protein>
    <recommendedName>
        <fullName evidence="8">Cytochrome P450</fullName>
    </recommendedName>
</protein>
<evidence type="ECO:0000256" key="4">
    <source>
        <dbReference type="ARBA" id="ARBA00023004"/>
    </source>
</evidence>
<gene>
    <name evidence="6" type="ORF">LSUE1_G004232</name>
</gene>
<keyword evidence="5" id="KW-0472">Membrane</keyword>
<dbReference type="GO" id="GO:0020037">
    <property type="term" value="F:heme binding"/>
    <property type="evidence" value="ECO:0007669"/>
    <property type="project" value="InterPro"/>
</dbReference>
<dbReference type="GO" id="GO:0008395">
    <property type="term" value="F:steroid hydroxylase activity"/>
    <property type="evidence" value="ECO:0007669"/>
    <property type="project" value="TreeGrafter"/>
</dbReference>
<evidence type="ECO:0000313" key="6">
    <source>
        <dbReference type="EMBL" id="TVY78298.1"/>
    </source>
</evidence>
<dbReference type="EMBL" id="QGMK01000799">
    <property type="protein sequence ID" value="TVY78298.1"/>
    <property type="molecule type" value="Genomic_DNA"/>
</dbReference>
<evidence type="ECO:0000256" key="1">
    <source>
        <dbReference type="ARBA" id="ARBA00010617"/>
    </source>
</evidence>
<dbReference type="Gene3D" id="1.10.630.10">
    <property type="entry name" value="Cytochrome P450"/>
    <property type="match status" value="1"/>
</dbReference>
<dbReference type="InterPro" id="IPR050529">
    <property type="entry name" value="CYP450_sterol_14alpha_dmase"/>
</dbReference>
<evidence type="ECO:0000256" key="2">
    <source>
        <dbReference type="ARBA" id="ARBA00022617"/>
    </source>
</evidence>
<keyword evidence="5" id="KW-0812">Transmembrane</keyword>
<proteinExistence type="inferred from homology"/>
<evidence type="ECO:0008006" key="8">
    <source>
        <dbReference type="Google" id="ProtNLM"/>
    </source>
</evidence>
<comment type="caution">
    <text evidence="6">The sequence shown here is derived from an EMBL/GenBank/DDBJ whole genome shotgun (WGS) entry which is preliminary data.</text>
</comment>
<reference evidence="6 7" key="1">
    <citation type="submission" date="2018-05" db="EMBL/GenBank/DDBJ databases">
        <title>Genome sequencing and assembly of the regulated plant pathogen Lachnellula willkommii and related sister species for the development of diagnostic species identification markers.</title>
        <authorList>
            <person name="Giroux E."/>
            <person name="Bilodeau G."/>
        </authorList>
    </citation>
    <scope>NUCLEOTIDE SEQUENCE [LARGE SCALE GENOMIC DNA]</scope>
    <source>
        <strain evidence="6 7">CBS 268.59</strain>
    </source>
</reference>
<keyword evidence="2" id="KW-0349">Heme</keyword>
<evidence type="ECO:0000256" key="3">
    <source>
        <dbReference type="ARBA" id="ARBA00022723"/>
    </source>
</evidence>
<dbReference type="InterPro" id="IPR036396">
    <property type="entry name" value="Cyt_P450_sf"/>
</dbReference>
<dbReference type="GO" id="GO:0016705">
    <property type="term" value="F:oxidoreductase activity, acting on paired donors, with incorporation or reduction of molecular oxygen"/>
    <property type="evidence" value="ECO:0007669"/>
    <property type="project" value="InterPro"/>
</dbReference>
<sequence>MYFTSNHATSSDYGPRSQERMSYSLFINAAVLLLFALISWRYWRFTLAPSLHPEFPKELPYWIPGHARAFFRDSNDLLSRARRHFNDTEEPIALTAFGMTFYVVTQAKHSAEVYKNKDTLSFEDFVQGLMRTNGNKESVVKIMYSALPTNKLGFPNPLGESLGVLAQKMHAHQLHPGSQLALLQQQVHSRIDYLLRLETLDKMCTYAGSRSADHIELPLYQWCSDYFIRLGQHVYFGETLDQIDPTLPDAFLVFDEVIWKMLYQYPDFLSHDMSRARAQVIISLKKYFEIPQSQRISGTAWLITAMEDEMRALGVDNDNLAVLVFHLYFA</sequence>
<feature type="transmembrane region" description="Helical" evidence="5">
    <location>
        <begin position="21"/>
        <end position="43"/>
    </location>
</feature>
<comment type="similarity">
    <text evidence="1">Belongs to the cytochrome P450 family.</text>
</comment>
<dbReference type="Proteomes" id="UP000469558">
    <property type="component" value="Unassembled WGS sequence"/>
</dbReference>
<keyword evidence="7" id="KW-1185">Reference proteome</keyword>
<dbReference type="PANTHER" id="PTHR24304">
    <property type="entry name" value="CYTOCHROME P450 FAMILY 7"/>
    <property type="match status" value="1"/>
</dbReference>
<evidence type="ECO:0000256" key="5">
    <source>
        <dbReference type="SAM" id="Phobius"/>
    </source>
</evidence>
<dbReference type="OrthoDB" id="1470350at2759"/>